<dbReference type="InParanoid" id="I7LTC0"/>
<keyword evidence="2 3" id="KW-0812">Transmembrane</keyword>
<reference evidence="4" key="1">
    <citation type="journal article" date="2006" name="PLoS Biol.">
        <title>Macronuclear genome sequence of the ciliate Tetrahymena thermophila, a model eukaryote.</title>
        <authorList>
            <person name="Eisen J.A."/>
            <person name="Coyne R.S."/>
            <person name="Wu M."/>
            <person name="Wu D."/>
            <person name="Thiagarajan M."/>
            <person name="Wortman J.R."/>
            <person name="Badger J.H."/>
            <person name="Ren Q."/>
            <person name="Amedeo P."/>
            <person name="Jones K.M."/>
            <person name="Tallon L.J."/>
            <person name="Delcher A.L."/>
            <person name="Salzberg S.L."/>
            <person name="Silva J.C."/>
            <person name="Haas B.J."/>
            <person name="Majoros W.H."/>
            <person name="Farzad M."/>
            <person name="Carlton J.M."/>
            <person name="Smith R.K. Jr."/>
            <person name="Garg J."/>
            <person name="Pearlman R.E."/>
            <person name="Karrer K.M."/>
            <person name="Sun L."/>
            <person name="Manning G."/>
            <person name="Elde N.C."/>
            <person name="Turkewitz A.P."/>
            <person name="Asai D.J."/>
            <person name="Wilkes D.E."/>
            <person name="Wang Y."/>
            <person name="Cai H."/>
            <person name="Collins K."/>
            <person name="Stewart B.A."/>
            <person name="Lee S.R."/>
            <person name="Wilamowska K."/>
            <person name="Weinberg Z."/>
            <person name="Ruzzo W.L."/>
            <person name="Wloga D."/>
            <person name="Gaertig J."/>
            <person name="Frankel J."/>
            <person name="Tsao C.-C."/>
            <person name="Gorovsky M.A."/>
            <person name="Keeling P.J."/>
            <person name="Waller R.F."/>
            <person name="Patron N.J."/>
            <person name="Cherry J.M."/>
            <person name="Stover N.A."/>
            <person name="Krieger C.J."/>
            <person name="del Toro C."/>
            <person name="Ryder H.F."/>
            <person name="Williamson S.C."/>
            <person name="Barbeau R.A."/>
            <person name="Hamilton E.P."/>
            <person name="Orias E."/>
        </authorList>
    </citation>
    <scope>NUCLEOTIDE SEQUENCE [LARGE SCALE GENOMIC DNA]</scope>
    <source>
        <strain evidence="4">SB210</strain>
    </source>
</reference>
<dbReference type="STRING" id="312017.I7LTC0"/>
<dbReference type="RefSeq" id="XP_001032633.1">
    <property type="nucleotide sequence ID" value="XM_001032633.1"/>
</dbReference>
<gene>
    <name evidence="3" type="ORF">TTHERM_00585280</name>
</gene>
<evidence type="ECO:0000256" key="2">
    <source>
        <dbReference type="SAM" id="Phobius"/>
    </source>
</evidence>
<protein>
    <submittedName>
        <fullName evidence="3">Transmembrane protein, putative</fullName>
    </submittedName>
</protein>
<feature type="transmembrane region" description="Helical" evidence="2">
    <location>
        <begin position="113"/>
        <end position="137"/>
    </location>
</feature>
<dbReference type="Proteomes" id="UP000009168">
    <property type="component" value="Unassembled WGS sequence"/>
</dbReference>
<proteinExistence type="predicted"/>
<evidence type="ECO:0000313" key="4">
    <source>
        <dbReference type="Proteomes" id="UP000009168"/>
    </source>
</evidence>
<name>I7LTC0_TETTS</name>
<dbReference type="AlphaFoldDB" id="I7LTC0"/>
<feature type="coiled-coil region" evidence="1">
    <location>
        <begin position="208"/>
        <end position="270"/>
    </location>
</feature>
<keyword evidence="2" id="KW-0472">Membrane</keyword>
<keyword evidence="1" id="KW-0175">Coiled coil</keyword>
<dbReference type="HOGENOM" id="CLU_1032385_0_0_1"/>
<accession>I7LTC0</accession>
<keyword evidence="2" id="KW-1133">Transmembrane helix</keyword>
<dbReference type="EMBL" id="GG662510">
    <property type="protein sequence ID" value="EAR84970.1"/>
    <property type="molecule type" value="Genomic_DNA"/>
</dbReference>
<evidence type="ECO:0000313" key="3">
    <source>
        <dbReference type="EMBL" id="EAR84970.1"/>
    </source>
</evidence>
<organism evidence="3 4">
    <name type="scientific">Tetrahymena thermophila (strain SB210)</name>
    <dbReference type="NCBI Taxonomy" id="312017"/>
    <lineage>
        <taxon>Eukaryota</taxon>
        <taxon>Sar</taxon>
        <taxon>Alveolata</taxon>
        <taxon>Ciliophora</taxon>
        <taxon>Intramacronucleata</taxon>
        <taxon>Oligohymenophorea</taxon>
        <taxon>Hymenostomatida</taxon>
        <taxon>Tetrahymenina</taxon>
        <taxon>Tetrahymenidae</taxon>
        <taxon>Tetrahymena</taxon>
    </lineage>
</organism>
<dbReference type="KEGG" id="tet:TTHERM_00585280"/>
<evidence type="ECO:0000256" key="1">
    <source>
        <dbReference type="SAM" id="Coils"/>
    </source>
</evidence>
<keyword evidence="4" id="KW-1185">Reference proteome</keyword>
<dbReference type="GeneID" id="7824022"/>
<sequence length="270" mass="32676">MKPSEQEIKEAHALKDALRSKSKFRPDYSQERLDQQQEIQKDRIKEYEIRNFREMLRLIPEVRKKIPKSEQETSIKLYDDYNNSVQKSTLFIIPISFFAFCNKRMQNLMGKPGTFILSIASTTMMTFTNLIFFQPLLHQEKIQRLRNICNQYKPIIRDQNYLDYLNFNKSYRMDEKLLQNEVIADRVQAAYQQFIPIFKEGKYTYSHRGQLRKQLSELEAEIDEDFRKQLEEGKEFARQVQQKMLQRELLKQQQEQQKQQEEQKILQQQK</sequence>